<keyword evidence="2" id="KW-1185">Reference proteome</keyword>
<sequence>MTISIDDRLENLFNELKNLGYDVHKFSERVISDAYIYSEKDIPLYQLNNSLSAKDTGSLIINCDNLSLNDIIYSLHHKTYSPLF</sequence>
<comment type="caution">
    <text evidence="1">The sequence shown here is derived from an EMBL/GenBank/DDBJ whole genome shotgun (WGS) entry which is preliminary data.</text>
</comment>
<dbReference type="EMBL" id="LKHP01000019">
    <property type="protein sequence ID" value="KRQ85956.1"/>
    <property type="molecule type" value="Genomic_DNA"/>
</dbReference>
<gene>
    <name evidence="1" type="ORF">ABG79_02260</name>
</gene>
<dbReference type="Proteomes" id="UP000052015">
    <property type="component" value="Unassembled WGS sequence"/>
</dbReference>
<dbReference type="STRING" id="908809.ABG79_02260"/>
<proteinExistence type="predicted"/>
<dbReference type="InterPro" id="IPR005370">
    <property type="entry name" value="UPF0180"/>
</dbReference>
<dbReference type="Pfam" id="PF03698">
    <property type="entry name" value="UPF0180"/>
    <property type="match status" value="1"/>
</dbReference>
<evidence type="ECO:0000313" key="1">
    <source>
        <dbReference type="EMBL" id="KRQ85956.1"/>
    </source>
</evidence>
<reference evidence="1 2" key="1">
    <citation type="submission" date="2015-09" db="EMBL/GenBank/DDBJ databases">
        <title>Draft genome sequence of a Caloramator mitchellensis, a moderate thermophile from the Great Artesian Basin of Australia.</title>
        <authorList>
            <person name="Patel B.K."/>
        </authorList>
    </citation>
    <scope>NUCLEOTIDE SEQUENCE [LARGE SCALE GENOMIC DNA]</scope>
    <source>
        <strain evidence="1 2">VF08</strain>
    </source>
</reference>
<dbReference type="RefSeq" id="WP_057979541.1">
    <property type="nucleotide sequence ID" value="NZ_LKHP01000019.1"/>
</dbReference>
<dbReference type="AlphaFoldDB" id="A0A0R3JXW5"/>
<accession>A0A0R3JXW5</accession>
<dbReference type="OrthoDB" id="1954110at2"/>
<protein>
    <submittedName>
        <fullName evidence="1">Uncharacterized protein</fullName>
    </submittedName>
</protein>
<evidence type="ECO:0000313" key="2">
    <source>
        <dbReference type="Proteomes" id="UP000052015"/>
    </source>
</evidence>
<organism evidence="1 2">
    <name type="scientific">Caloramator mitchellensis</name>
    <dbReference type="NCBI Taxonomy" id="908809"/>
    <lineage>
        <taxon>Bacteria</taxon>
        <taxon>Bacillati</taxon>
        <taxon>Bacillota</taxon>
        <taxon>Clostridia</taxon>
        <taxon>Eubacteriales</taxon>
        <taxon>Clostridiaceae</taxon>
        <taxon>Caloramator</taxon>
    </lineage>
</organism>
<name>A0A0R3JXW5_CALMK</name>